<keyword evidence="7 17" id="KW-0679">Respiratory chain</keyword>
<evidence type="ECO:0000256" key="14">
    <source>
        <dbReference type="ARBA" id="ARBA00023128"/>
    </source>
</evidence>
<dbReference type="GO" id="GO:0031966">
    <property type="term" value="C:mitochondrial membrane"/>
    <property type="evidence" value="ECO:0007669"/>
    <property type="project" value="UniProtKB-SubCell"/>
</dbReference>
<dbReference type="GO" id="GO:0015990">
    <property type="term" value="P:electron transport coupled proton transport"/>
    <property type="evidence" value="ECO:0007669"/>
    <property type="project" value="TreeGrafter"/>
</dbReference>
<dbReference type="Pfam" id="PF01059">
    <property type="entry name" value="Oxidored_q5_N"/>
    <property type="match status" value="1"/>
</dbReference>
<accession>A0A343UJL4</accession>
<keyword evidence="8 17" id="KW-0812">Transmembrane</keyword>
<feature type="transmembrane region" description="Helical" evidence="17">
    <location>
        <begin position="422"/>
        <end position="445"/>
    </location>
</feature>
<organism evidence="20">
    <name type="scientific">Ips sexdentatus</name>
    <dbReference type="NCBI Taxonomy" id="55985"/>
    <lineage>
        <taxon>Eukaryota</taxon>
        <taxon>Metazoa</taxon>
        <taxon>Ecdysozoa</taxon>
        <taxon>Arthropoda</taxon>
        <taxon>Hexapoda</taxon>
        <taxon>Insecta</taxon>
        <taxon>Pterygota</taxon>
        <taxon>Neoptera</taxon>
        <taxon>Endopterygota</taxon>
        <taxon>Coleoptera</taxon>
        <taxon>Polyphaga</taxon>
        <taxon>Cucujiformia</taxon>
        <taxon>Curculionidae</taxon>
        <taxon>Scolytinae</taxon>
        <taxon>Ips</taxon>
    </lineage>
</organism>
<keyword evidence="9" id="KW-1278">Translocase</keyword>
<keyword evidence="6 17" id="KW-0813">Transport</keyword>
<feature type="transmembrane region" description="Helical" evidence="17">
    <location>
        <begin position="272"/>
        <end position="295"/>
    </location>
</feature>
<feature type="transmembrane region" description="Helical" evidence="17">
    <location>
        <begin position="180"/>
        <end position="203"/>
    </location>
</feature>
<dbReference type="PRINTS" id="PR01437">
    <property type="entry name" value="NUOXDRDTASE4"/>
</dbReference>
<protein>
    <recommendedName>
        <fullName evidence="5 17">NADH-ubiquinone oxidoreductase chain 4</fullName>
        <ecNumber evidence="4 17">7.1.1.2</ecNumber>
    </recommendedName>
</protein>
<evidence type="ECO:0000259" key="19">
    <source>
        <dbReference type="Pfam" id="PF01059"/>
    </source>
</evidence>
<dbReference type="GO" id="GO:0048039">
    <property type="term" value="F:ubiquinone binding"/>
    <property type="evidence" value="ECO:0007669"/>
    <property type="project" value="TreeGrafter"/>
</dbReference>
<geneLocation type="mitochondrion" evidence="20"/>
<evidence type="ECO:0000256" key="4">
    <source>
        <dbReference type="ARBA" id="ARBA00012944"/>
    </source>
</evidence>
<evidence type="ECO:0000256" key="11">
    <source>
        <dbReference type="ARBA" id="ARBA00022989"/>
    </source>
</evidence>
<feature type="domain" description="NADH:quinone oxidoreductase/Mrp antiporter transmembrane" evidence="18">
    <location>
        <begin position="107"/>
        <end position="390"/>
    </location>
</feature>
<feature type="transmembrane region" description="Helical" evidence="17">
    <location>
        <begin position="380"/>
        <end position="401"/>
    </location>
</feature>
<feature type="transmembrane region" description="Helical" evidence="17">
    <location>
        <begin position="111"/>
        <end position="132"/>
    </location>
</feature>
<evidence type="ECO:0000256" key="3">
    <source>
        <dbReference type="ARBA" id="ARBA00009025"/>
    </source>
</evidence>
<name>A0A343UJL4_9CUCU</name>
<evidence type="ECO:0000256" key="9">
    <source>
        <dbReference type="ARBA" id="ARBA00022967"/>
    </source>
</evidence>
<comment type="function">
    <text evidence="17">Core subunit of the mitochondrial membrane respiratory chain NADH dehydrogenase (Complex I) which catalyzes electron transfer from NADH through the respiratory chain, using ubiquinone as an electron acceptor. Essential for the catalytic activity and assembly of complex I.</text>
</comment>
<feature type="domain" description="NADH:ubiquinone oxidoreductase chain 4 N-terminal" evidence="19">
    <location>
        <begin position="2"/>
        <end position="104"/>
    </location>
</feature>
<evidence type="ECO:0000256" key="10">
    <source>
        <dbReference type="ARBA" id="ARBA00022982"/>
    </source>
</evidence>
<comment type="function">
    <text evidence="1">Core subunit of the mitochondrial membrane respiratory chain NADH dehydrogenase (Complex I) that is believed to belong to the minimal assembly required for catalysis. Complex I functions in the transfer of electrons from NADH to the respiratory chain. The immediate electron acceptor for the enzyme is believed to be ubiquinone.</text>
</comment>
<dbReference type="EC" id="7.1.1.2" evidence="4 17"/>
<evidence type="ECO:0000256" key="7">
    <source>
        <dbReference type="ARBA" id="ARBA00022660"/>
    </source>
</evidence>
<dbReference type="EMBL" id="KY952781">
    <property type="protein sequence ID" value="AVC55951.1"/>
    <property type="molecule type" value="Genomic_DNA"/>
</dbReference>
<gene>
    <name evidence="20" type="primary">ND4</name>
</gene>
<keyword evidence="14 17" id="KW-0496">Mitochondrion</keyword>
<dbReference type="InterPro" id="IPR001750">
    <property type="entry name" value="ND/Mrp_TM"/>
</dbReference>
<feature type="transmembrane region" description="Helical" evidence="17">
    <location>
        <begin position="210"/>
        <end position="231"/>
    </location>
</feature>
<feature type="transmembrane region" description="Helical" evidence="17">
    <location>
        <begin position="243"/>
        <end position="265"/>
    </location>
</feature>
<comment type="subcellular location">
    <subcellularLocation>
        <location evidence="2 17">Mitochondrion membrane</location>
        <topology evidence="2 17">Multi-pass membrane protein</topology>
    </subcellularLocation>
</comment>
<proteinExistence type="inferred from homology"/>
<comment type="similarity">
    <text evidence="3 17">Belongs to the complex I subunit 4 family.</text>
</comment>
<feature type="transmembrane region" description="Helical" evidence="17">
    <location>
        <begin position="301"/>
        <end position="322"/>
    </location>
</feature>
<dbReference type="PANTHER" id="PTHR43507">
    <property type="entry name" value="NADH-UBIQUINONE OXIDOREDUCTASE CHAIN 4"/>
    <property type="match status" value="1"/>
</dbReference>
<keyword evidence="10 17" id="KW-0249">Electron transport</keyword>
<feature type="transmembrane region" description="Helical" evidence="17">
    <location>
        <begin position="144"/>
        <end position="164"/>
    </location>
</feature>
<feature type="transmembrane region" description="Helical" evidence="17">
    <location>
        <begin position="88"/>
        <end position="105"/>
    </location>
</feature>
<evidence type="ECO:0000256" key="5">
    <source>
        <dbReference type="ARBA" id="ARBA00021006"/>
    </source>
</evidence>
<evidence type="ECO:0000256" key="8">
    <source>
        <dbReference type="ARBA" id="ARBA00022692"/>
    </source>
</evidence>
<keyword evidence="12 17" id="KW-0520">NAD</keyword>
<dbReference type="GO" id="GO:0003954">
    <property type="term" value="F:NADH dehydrogenase activity"/>
    <property type="evidence" value="ECO:0007669"/>
    <property type="project" value="TreeGrafter"/>
</dbReference>
<evidence type="ECO:0000313" key="20">
    <source>
        <dbReference type="EMBL" id="AVC55951.1"/>
    </source>
</evidence>
<reference evidence="20" key="1">
    <citation type="submission" date="2017-04" db="EMBL/GenBank/DDBJ databases">
        <title>Three partial mitochondrial genome of Ips(Coleoptera, Curculionidae)species and molecular phylogeny of Curculionidae.</title>
        <authorList>
            <person name="Lv F."/>
            <person name="Yang W."/>
            <person name="Chen Z."/>
            <person name="Du Y."/>
        </authorList>
    </citation>
    <scope>NUCLEOTIDE SEQUENCE</scope>
</reference>
<evidence type="ECO:0000256" key="2">
    <source>
        <dbReference type="ARBA" id="ARBA00004225"/>
    </source>
</evidence>
<dbReference type="PANTHER" id="PTHR43507:SF20">
    <property type="entry name" value="NADH-UBIQUINONE OXIDOREDUCTASE CHAIN 4"/>
    <property type="match status" value="1"/>
</dbReference>
<evidence type="ECO:0000256" key="13">
    <source>
        <dbReference type="ARBA" id="ARBA00023075"/>
    </source>
</evidence>
<evidence type="ECO:0000256" key="6">
    <source>
        <dbReference type="ARBA" id="ARBA00022448"/>
    </source>
</evidence>
<dbReference type="GO" id="GO:0008137">
    <property type="term" value="F:NADH dehydrogenase (ubiquinone) activity"/>
    <property type="evidence" value="ECO:0007669"/>
    <property type="project" value="UniProtKB-UniRule"/>
</dbReference>
<feature type="transmembrane region" description="Helical" evidence="17">
    <location>
        <begin position="58"/>
        <end position="81"/>
    </location>
</feature>
<comment type="catalytic activity">
    <reaction evidence="16 17">
        <text>a ubiquinone + NADH + 5 H(+)(in) = a ubiquinol + NAD(+) + 4 H(+)(out)</text>
        <dbReference type="Rhea" id="RHEA:29091"/>
        <dbReference type="Rhea" id="RHEA-COMP:9565"/>
        <dbReference type="Rhea" id="RHEA-COMP:9566"/>
        <dbReference type="ChEBI" id="CHEBI:15378"/>
        <dbReference type="ChEBI" id="CHEBI:16389"/>
        <dbReference type="ChEBI" id="CHEBI:17976"/>
        <dbReference type="ChEBI" id="CHEBI:57540"/>
        <dbReference type="ChEBI" id="CHEBI:57945"/>
        <dbReference type="EC" id="7.1.1.2"/>
    </reaction>
</comment>
<keyword evidence="11 17" id="KW-1133">Transmembrane helix</keyword>
<keyword evidence="13 17" id="KW-0830">Ubiquinone</keyword>
<sequence>MMMDLIFGVIFLMSMSFIGEGFWFMFYYGLILTFFSLIKVSFSWEFLSLGYGLAEDLLSYSLVSLSFWVCFLMILASFVIYKEKFFSELFLFFVMFLLLSLILTFCSLNLFIFYLFFEISLIPTLFLIIGWGNQPERISAGVYLFFYTLLMSLPMMVALFYLYSKYLSMEFIFFSVEESIFLYLCLNMVFFVKIPLFIVHLWLPKAHVEAPISGSMILAGIMLKLGGYGLMRVMKMFISSSGLIMNMIFIFISLVGGLIISLVCVRQSDMKMLIAYSSVSHMGLVVSGVLSLSVWGMAGGLLLMLAHGLSSSGLFCLANFLYERSGSRSFYLNKGMMNIFPSLALWWFLLCSSNMSAPPSLNLLGEIVLIFSIFNFYSGFFMILLMLVFFSAVYSLFLFSFTQHGALSSSMFSMYQISLREFLLVFLHWVPLNIMFLKSEAFSLWV</sequence>
<dbReference type="AlphaFoldDB" id="A0A343UJL4"/>
<keyword evidence="15 17" id="KW-0472">Membrane</keyword>
<evidence type="ECO:0000256" key="17">
    <source>
        <dbReference type="RuleBase" id="RU003297"/>
    </source>
</evidence>
<dbReference type="Pfam" id="PF00361">
    <property type="entry name" value="Proton_antipo_M"/>
    <property type="match status" value="1"/>
</dbReference>
<evidence type="ECO:0000259" key="18">
    <source>
        <dbReference type="Pfam" id="PF00361"/>
    </source>
</evidence>
<dbReference type="InterPro" id="IPR000260">
    <property type="entry name" value="NADH4_N"/>
</dbReference>
<evidence type="ECO:0000256" key="1">
    <source>
        <dbReference type="ARBA" id="ARBA00003257"/>
    </source>
</evidence>
<evidence type="ECO:0000256" key="12">
    <source>
        <dbReference type="ARBA" id="ARBA00023027"/>
    </source>
</evidence>
<feature type="transmembrane region" description="Helical" evidence="17">
    <location>
        <begin position="5"/>
        <end position="38"/>
    </location>
</feature>
<dbReference type="InterPro" id="IPR003918">
    <property type="entry name" value="NADH_UbQ_OxRdtase"/>
</dbReference>
<evidence type="ECO:0000256" key="16">
    <source>
        <dbReference type="ARBA" id="ARBA00049551"/>
    </source>
</evidence>
<evidence type="ECO:0000256" key="15">
    <source>
        <dbReference type="ARBA" id="ARBA00023136"/>
    </source>
</evidence>
<dbReference type="GO" id="GO:0042773">
    <property type="term" value="P:ATP synthesis coupled electron transport"/>
    <property type="evidence" value="ECO:0007669"/>
    <property type="project" value="InterPro"/>
</dbReference>